<organism evidence="1 2">
    <name type="scientific">Nostocoides veronense</name>
    <dbReference type="NCBI Taxonomy" id="330836"/>
    <lineage>
        <taxon>Bacteria</taxon>
        <taxon>Bacillati</taxon>
        <taxon>Actinomycetota</taxon>
        <taxon>Actinomycetes</taxon>
        <taxon>Micrococcales</taxon>
        <taxon>Intrasporangiaceae</taxon>
        <taxon>Nostocoides</taxon>
    </lineage>
</organism>
<evidence type="ECO:0000313" key="2">
    <source>
        <dbReference type="Proteomes" id="UP001499938"/>
    </source>
</evidence>
<sequence>MPADIVDLVESAGGTVEHGGGEPLAELARLHRYAVQLATEAGRDADRPHLLSRSVILP</sequence>
<dbReference type="Proteomes" id="UP001499938">
    <property type="component" value="Unassembled WGS sequence"/>
</dbReference>
<accession>A0ABP4XUR4</accession>
<evidence type="ECO:0000313" key="1">
    <source>
        <dbReference type="EMBL" id="GAA1793740.1"/>
    </source>
</evidence>
<proteinExistence type="predicted"/>
<dbReference type="RefSeq" id="WP_344083863.1">
    <property type="nucleotide sequence ID" value="NZ_BAAAPO010000026.1"/>
</dbReference>
<protein>
    <submittedName>
        <fullName evidence="1">Uncharacterized protein</fullName>
    </submittedName>
</protein>
<gene>
    <name evidence="1" type="ORF">GCM10009811_18160</name>
</gene>
<name>A0ABP4XUR4_9MICO</name>
<dbReference type="EMBL" id="BAAAPO010000026">
    <property type="protein sequence ID" value="GAA1793740.1"/>
    <property type="molecule type" value="Genomic_DNA"/>
</dbReference>
<comment type="caution">
    <text evidence="1">The sequence shown here is derived from an EMBL/GenBank/DDBJ whole genome shotgun (WGS) entry which is preliminary data.</text>
</comment>
<keyword evidence="2" id="KW-1185">Reference proteome</keyword>
<reference evidence="2" key="1">
    <citation type="journal article" date="2019" name="Int. J. Syst. Evol. Microbiol.">
        <title>The Global Catalogue of Microorganisms (GCM) 10K type strain sequencing project: providing services to taxonomists for standard genome sequencing and annotation.</title>
        <authorList>
            <consortium name="The Broad Institute Genomics Platform"/>
            <consortium name="The Broad Institute Genome Sequencing Center for Infectious Disease"/>
            <person name="Wu L."/>
            <person name="Ma J."/>
        </authorList>
    </citation>
    <scope>NUCLEOTIDE SEQUENCE [LARGE SCALE GENOMIC DNA]</scope>
    <source>
        <strain evidence="2">JCM 15592</strain>
    </source>
</reference>